<feature type="region of interest" description="Disordered" evidence="1">
    <location>
        <begin position="303"/>
        <end position="352"/>
    </location>
</feature>
<gene>
    <name evidence="2" type="ORF">BGZ95_003825</name>
</gene>
<keyword evidence="3" id="KW-1185">Reference proteome</keyword>
<name>A0AAD4DLV5_9FUNG</name>
<evidence type="ECO:0000313" key="2">
    <source>
        <dbReference type="EMBL" id="KAG0281425.1"/>
    </source>
</evidence>
<organism evidence="2 3">
    <name type="scientific">Linnemannia exigua</name>
    <dbReference type="NCBI Taxonomy" id="604196"/>
    <lineage>
        <taxon>Eukaryota</taxon>
        <taxon>Fungi</taxon>
        <taxon>Fungi incertae sedis</taxon>
        <taxon>Mucoromycota</taxon>
        <taxon>Mortierellomycotina</taxon>
        <taxon>Mortierellomycetes</taxon>
        <taxon>Mortierellales</taxon>
        <taxon>Mortierellaceae</taxon>
        <taxon>Linnemannia</taxon>
    </lineage>
</organism>
<dbReference type="Proteomes" id="UP001194580">
    <property type="component" value="Unassembled WGS sequence"/>
</dbReference>
<proteinExistence type="predicted"/>
<feature type="compositionally biased region" description="Basic residues" evidence="1">
    <location>
        <begin position="159"/>
        <end position="171"/>
    </location>
</feature>
<evidence type="ECO:0000256" key="1">
    <source>
        <dbReference type="SAM" id="MobiDB-lite"/>
    </source>
</evidence>
<feature type="region of interest" description="Disordered" evidence="1">
    <location>
        <begin position="1"/>
        <end position="26"/>
    </location>
</feature>
<protein>
    <submittedName>
        <fullName evidence="2">Uncharacterized protein</fullName>
    </submittedName>
</protein>
<dbReference type="EMBL" id="JAAAIL010000019">
    <property type="protein sequence ID" value="KAG0281425.1"/>
    <property type="molecule type" value="Genomic_DNA"/>
</dbReference>
<feature type="region of interest" description="Disordered" evidence="1">
    <location>
        <begin position="158"/>
        <end position="222"/>
    </location>
</feature>
<feature type="compositionally biased region" description="Basic and acidic residues" evidence="1">
    <location>
        <begin position="188"/>
        <end position="209"/>
    </location>
</feature>
<reference evidence="2" key="1">
    <citation type="journal article" date="2020" name="Fungal Divers.">
        <title>Resolving the Mortierellaceae phylogeny through synthesis of multi-gene phylogenetics and phylogenomics.</title>
        <authorList>
            <person name="Vandepol N."/>
            <person name="Liber J."/>
            <person name="Desiro A."/>
            <person name="Na H."/>
            <person name="Kennedy M."/>
            <person name="Barry K."/>
            <person name="Grigoriev I.V."/>
            <person name="Miller A.N."/>
            <person name="O'Donnell K."/>
            <person name="Stajich J.E."/>
            <person name="Bonito G."/>
        </authorList>
    </citation>
    <scope>NUCLEOTIDE SEQUENCE</scope>
    <source>
        <strain evidence="2">NRRL 28262</strain>
    </source>
</reference>
<feature type="compositionally biased region" description="Acidic residues" evidence="1">
    <location>
        <begin position="210"/>
        <end position="222"/>
    </location>
</feature>
<evidence type="ECO:0000313" key="3">
    <source>
        <dbReference type="Proteomes" id="UP001194580"/>
    </source>
</evidence>
<accession>A0AAD4DLV5</accession>
<comment type="caution">
    <text evidence="2">The sequence shown here is derived from an EMBL/GenBank/DDBJ whole genome shotgun (WGS) entry which is preliminary data.</text>
</comment>
<sequence>MENQQGEQYQRDIPTSSSSYPSRSPNPPVLSFRAFHATHFTWSQRQAFFGGGAPVTPGAHNYPPFPIYSHSVETDTLARSPESARVLYHNNAQSCTTADDKKTNHHNNNATATAEVGLTRAGSEAAEFGLTQEAIEIFEFSRRFREEKAAAVAMERARMARRRTKRRRLTKRGFAPDEGNSGSDEPLDVEHDNNNKRDDFDDEGSGRSENEDDGGDDEEEDGDEFVAQCEPLATDTAFLTQPSRQRDRTRQRLYGLEKLSDSKNKDVSLVLTETSTSTSTSDDMWSIRMLEAMLNQTFVDSLSSGSTISTKEAVPGNLGRQSRDSGRRSRSAKSRSSQQSQVVYWPGMPMRC</sequence>
<feature type="compositionally biased region" description="Low complexity" evidence="1">
    <location>
        <begin position="14"/>
        <end position="23"/>
    </location>
</feature>
<dbReference type="AlphaFoldDB" id="A0AAD4DLV5"/>